<dbReference type="GO" id="GO:0005886">
    <property type="term" value="C:plasma membrane"/>
    <property type="evidence" value="ECO:0007669"/>
    <property type="project" value="TreeGrafter"/>
</dbReference>
<evidence type="ECO:0000256" key="1">
    <source>
        <dbReference type="ARBA" id="ARBA00004141"/>
    </source>
</evidence>
<keyword evidence="4 6" id="KW-0472">Membrane</keyword>
<feature type="compositionally biased region" description="Polar residues" evidence="5">
    <location>
        <begin position="226"/>
        <end position="239"/>
    </location>
</feature>
<gene>
    <name evidence="8 9" type="primary">LOC113207273</name>
</gene>
<keyword evidence="7" id="KW-1185">Reference proteome</keyword>
<dbReference type="AlphaFoldDB" id="A0A9C6U2I0"/>
<dbReference type="SUPFAM" id="SSF48652">
    <property type="entry name" value="Tetraspanin"/>
    <property type="match status" value="1"/>
</dbReference>
<feature type="region of interest" description="Disordered" evidence="5">
    <location>
        <begin position="223"/>
        <end position="245"/>
    </location>
</feature>
<comment type="subcellular location">
    <subcellularLocation>
        <location evidence="1">Membrane</location>
        <topology evidence="1">Multi-pass membrane protein</topology>
    </subcellularLocation>
</comment>
<evidence type="ECO:0000256" key="4">
    <source>
        <dbReference type="ARBA" id="ARBA00023136"/>
    </source>
</evidence>
<keyword evidence="3 6" id="KW-1133">Transmembrane helix</keyword>
<feature type="transmembrane region" description="Helical" evidence="6">
    <location>
        <begin position="109"/>
        <end position="130"/>
    </location>
</feature>
<dbReference type="InterPro" id="IPR018499">
    <property type="entry name" value="Tetraspanin/Peripherin"/>
</dbReference>
<protein>
    <submittedName>
        <fullName evidence="8">CD151 antigen-like isoform X1</fullName>
    </submittedName>
    <submittedName>
        <fullName evidence="9">CD151 antigen-like isoform X2</fullName>
    </submittedName>
</protein>
<evidence type="ECO:0000313" key="8">
    <source>
        <dbReference type="RefSeq" id="XP_052126206.1"/>
    </source>
</evidence>
<dbReference type="Proteomes" id="UP000504606">
    <property type="component" value="Unplaced"/>
</dbReference>
<name>A0A9C6U2I0_FRAOC</name>
<feature type="transmembrane region" description="Helical" evidence="6">
    <location>
        <begin position="68"/>
        <end position="89"/>
    </location>
</feature>
<organism evidence="7 8">
    <name type="scientific">Frankliniella occidentalis</name>
    <name type="common">Western flower thrips</name>
    <name type="synonym">Euthrips occidentalis</name>
    <dbReference type="NCBI Taxonomy" id="133901"/>
    <lineage>
        <taxon>Eukaryota</taxon>
        <taxon>Metazoa</taxon>
        <taxon>Ecdysozoa</taxon>
        <taxon>Arthropoda</taxon>
        <taxon>Hexapoda</taxon>
        <taxon>Insecta</taxon>
        <taxon>Pterygota</taxon>
        <taxon>Neoptera</taxon>
        <taxon>Paraneoptera</taxon>
        <taxon>Thysanoptera</taxon>
        <taxon>Terebrantia</taxon>
        <taxon>Thripoidea</taxon>
        <taxon>Thripidae</taxon>
        <taxon>Frankliniella</taxon>
    </lineage>
</organism>
<dbReference type="InterPro" id="IPR008952">
    <property type="entry name" value="Tetraspanin_EC2_sf"/>
</dbReference>
<feature type="transmembrane region" description="Helical" evidence="6">
    <location>
        <begin position="137"/>
        <end position="161"/>
    </location>
</feature>
<dbReference type="PRINTS" id="PR00259">
    <property type="entry name" value="TMFOUR"/>
</dbReference>
<dbReference type="CDD" id="cd03155">
    <property type="entry name" value="CD151_like_LEL"/>
    <property type="match status" value="1"/>
</dbReference>
<keyword evidence="2 6" id="KW-0812">Transmembrane</keyword>
<dbReference type="PANTHER" id="PTHR19282">
    <property type="entry name" value="TETRASPANIN"/>
    <property type="match status" value="1"/>
</dbReference>
<evidence type="ECO:0000256" key="2">
    <source>
        <dbReference type="ARBA" id="ARBA00022692"/>
    </source>
</evidence>
<sequence length="305" mass="33209">MDFRAFRTQGLQDVGARQDDAPLSGGALALAPQARGHGVLRRVLPRRVLPHVQPRLPGERQAGPAERLIAPANLWLGGLAVLGVGVWTISDHLAYAPLLSTVTYAECAWVLALAGVLVVVTAVLGCVGVWRRNRCLLLGYTFLLLLIFLLEAMVGVLAYVYKENVETELAVNLNRTFMDFYSVDAAKTEAIDRMQREYKCCGAQTYEEWRLSAWMKSSARDKRSKVPNSCCKTETSSSGAPCGASDHPSNIPHTGCFHRLLEELRRQLEVLGAVGLGLSVIQVFGMLLSCALYIKLRGLVGGAGD</sequence>
<dbReference type="PANTHER" id="PTHR19282:SF544">
    <property type="entry name" value="TETRASPANIN"/>
    <property type="match status" value="1"/>
</dbReference>
<dbReference type="OrthoDB" id="9993879at2759"/>
<dbReference type="GeneID" id="113207273"/>
<accession>A0A9C6U2I0</accession>
<evidence type="ECO:0000256" key="5">
    <source>
        <dbReference type="SAM" id="MobiDB-lite"/>
    </source>
</evidence>
<dbReference type="RefSeq" id="XP_052126206.1">
    <property type="nucleotide sequence ID" value="XM_052270246.1"/>
</dbReference>
<dbReference type="RefSeq" id="XP_052126207.1">
    <property type="nucleotide sequence ID" value="XM_052270247.1"/>
</dbReference>
<evidence type="ECO:0000256" key="3">
    <source>
        <dbReference type="ARBA" id="ARBA00022989"/>
    </source>
</evidence>
<reference evidence="8 9" key="1">
    <citation type="submission" date="2025-04" db="UniProtKB">
        <authorList>
            <consortium name="RefSeq"/>
        </authorList>
    </citation>
    <scope>IDENTIFICATION</scope>
    <source>
        <tissue evidence="8 9">Whole organism</tissue>
    </source>
</reference>
<evidence type="ECO:0000313" key="7">
    <source>
        <dbReference type="Proteomes" id="UP000504606"/>
    </source>
</evidence>
<evidence type="ECO:0000256" key="6">
    <source>
        <dbReference type="SAM" id="Phobius"/>
    </source>
</evidence>
<proteinExistence type="predicted"/>
<dbReference type="Gene3D" id="1.10.1450.10">
    <property type="entry name" value="Tetraspanin"/>
    <property type="match status" value="1"/>
</dbReference>
<dbReference type="Pfam" id="PF00335">
    <property type="entry name" value="Tetraspanin"/>
    <property type="match status" value="1"/>
</dbReference>
<feature type="transmembrane region" description="Helical" evidence="6">
    <location>
        <begin position="270"/>
        <end position="294"/>
    </location>
</feature>
<evidence type="ECO:0000313" key="9">
    <source>
        <dbReference type="RefSeq" id="XP_052126207.1"/>
    </source>
</evidence>